<gene>
    <name evidence="1" type="ORF">RPERSI_LOCUS21204</name>
</gene>
<keyword evidence="2" id="KW-1185">Reference proteome</keyword>
<proteinExistence type="predicted"/>
<evidence type="ECO:0000313" key="2">
    <source>
        <dbReference type="Proteomes" id="UP000789920"/>
    </source>
</evidence>
<reference evidence="1" key="1">
    <citation type="submission" date="2021-06" db="EMBL/GenBank/DDBJ databases">
        <authorList>
            <person name="Kallberg Y."/>
            <person name="Tangrot J."/>
            <person name="Rosling A."/>
        </authorList>
    </citation>
    <scope>NUCLEOTIDE SEQUENCE</scope>
    <source>
        <strain evidence="1">MA461A</strain>
    </source>
</reference>
<evidence type="ECO:0000313" key="1">
    <source>
        <dbReference type="EMBL" id="CAG8801887.1"/>
    </source>
</evidence>
<feature type="non-terminal residue" evidence="1">
    <location>
        <position position="1"/>
    </location>
</feature>
<comment type="caution">
    <text evidence="1">The sequence shown here is derived from an EMBL/GenBank/DDBJ whole genome shotgun (WGS) entry which is preliminary data.</text>
</comment>
<sequence>IINVPQLLKELIIKCLNDNPLVRPKASELFKLFGKWYHDRDVEFRHQYNQIK</sequence>
<organism evidence="1 2">
    <name type="scientific">Racocetra persica</name>
    <dbReference type="NCBI Taxonomy" id="160502"/>
    <lineage>
        <taxon>Eukaryota</taxon>
        <taxon>Fungi</taxon>
        <taxon>Fungi incertae sedis</taxon>
        <taxon>Mucoromycota</taxon>
        <taxon>Glomeromycotina</taxon>
        <taxon>Glomeromycetes</taxon>
        <taxon>Diversisporales</taxon>
        <taxon>Gigasporaceae</taxon>
        <taxon>Racocetra</taxon>
    </lineage>
</organism>
<name>A0ACA9RPT0_9GLOM</name>
<dbReference type="EMBL" id="CAJVQC010061544">
    <property type="protein sequence ID" value="CAG8801887.1"/>
    <property type="molecule type" value="Genomic_DNA"/>
</dbReference>
<feature type="non-terminal residue" evidence="1">
    <location>
        <position position="52"/>
    </location>
</feature>
<protein>
    <submittedName>
        <fullName evidence="1">15802_t:CDS:1</fullName>
    </submittedName>
</protein>
<accession>A0ACA9RPT0</accession>
<dbReference type="Proteomes" id="UP000789920">
    <property type="component" value="Unassembled WGS sequence"/>
</dbReference>